<evidence type="ECO:0000313" key="2">
    <source>
        <dbReference type="Proteomes" id="UP000479710"/>
    </source>
</evidence>
<dbReference type="EMBL" id="SPHZ02000007">
    <property type="protein sequence ID" value="KAF0909505.1"/>
    <property type="molecule type" value="Genomic_DNA"/>
</dbReference>
<dbReference type="Proteomes" id="UP000479710">
    <property type="component" value="Unassembled WGS sequence"/>
</dbReference>
<accession>A0A6G1D9S4</accession>
<reference evidence="1 2" key="1">
    <citation type="submission" date="2019-11" db="EMBL/GenBank/DDBJ databases">
        <title>Whole genome sequence of Oryza granulata.</title>
        <authorList>
            <person name="Li W."/>
        </authorList>
    </citation>
    <scope>NUCLEOTIDE SEQUENCE [LARGE SCALE GENOMIC DNA]</scope>
    <source>
        <strain evidence="2">cv. Menghai</strain>
        <tissue evidence="1">Leaf</tissue>
    </source>
</reference>
<name>A0A6G1D9S4_9ORYZ</name>
<keyword evidence="2" id="KW-1185">Reference proteome</keyword>
<gene>
    <name evidence="1" type="ORF">E2562_036648</name>
</gene>
<evidence type="ECO:0000313" key="1">
    <source>
        <dbReference type="EMBL" id="KAF0909505.1"/>
    </source>
</evidence>
<dbReference type="AlphaFoldDB" id="A0A6G1D9S4"/>
<comment type="caution">
    <text evidence="1">The sequence shown here is derived from an EMBL/GenBank/DDBJ whole genome shotgun (WGS) entry which is preliminary data.</text>
</comment>
<sequence>MTISVVVSSPGLSLLNLIIPMTLTAHAFEDILKQLPLDLAFPPADPSSRWQGREEEGGGSP</sequence>
<organism evidence="1 2">
    <name type="scientific">Oryza meyeriana var. granulata</name>
    <dbReference type="NCBI Taxonomy" id="110450"/>
    <lineage>
        <taxon>Eukaryota</taxon>
        <taxon>Viridiplantae</taxon>
        <taxon>Streptophyta</taxon>
        <taxon>Embryophyta</taxon>
        <taxon>Tracheophyta</taxon>
        <taxon>Spermatophyta</taxon>
        <taxon>Magnoliopsida</taxon>
        <taxon>Liliopsida</taxon>
        <taxon>Poales</taxon>
        <taxon>Poaceae</taxon>
        <taxon>BOP clade</taxon>
        <taxon>Oryzoideae</taxon>
        <taxon>Oryzeae</taxon>
        <taxon>Oryzinae</taxon>
        <taxon>Oryza</taxon>
        <taxon>Oryza meyeriana</taxon>
    </lineage>
</organism>
<protein>
    <submittedName>
        <fullName evidence="1">Uncharacterized protein</fullName>
    </submittedName>
</protein>
<proteinExistence type="predicted"/>